<protein>
    <submittedName>
        <fullName evidence="3">CHAP domain-containing protein</fullName>
    </submittedName>
</protein>
<dbReference type="SUPFAM" id="SSF54001">
    <property type="entry name" value="Cysteine proteinases"/>
    <property type="match status" value="1"/>
</dbReference>
<dbReference type="AlphaFoldDB" id="A0A5M9ZHB1"/>
<dbReference type="Proteomes" id="UP000410049">
    <property type="component" value="Unassembled WGS sequence"/>
</dbReference>
<accession>A0A5M9ZHB1</accession>
<feature type="domain" description="Phage tail lysozyme" evidence="2">
    <location>
        <begin position="2"/>
        <end position="79"/>
    </location>
</feature>
<dbReference type="Gene3D" id="3.90.1720.10">
    <property type="entry name" value="endopeptidase domain like (from Nostoc punctiforme)"/>
    <property type="match status" value="1"/>
</dbReference>
<evidence type="ECO:0000259" key="1">
    <source>
        <dbReference type="Pfam" id="PF05257"/>
    </source>
</evidence>
<proteinExistence type="predicted"/>
<comment type="caution">
    <text evidence="3">The sequence shown here is derived from an EMBL/GenBank/DDBJ whole genome shotgun (WGS) entry which is preliminary data.</text>
</comment>
<dbReference type="InterPro" id="IPR038765">
    <property type="entry name" value="Papain-like_cys_pep_sf"/>
</dbReference>
<feature type="domain" description="Peptidase C51" evidence="1">
    <location>
        <begin position="148"/>
        <end position="233"/>
    </location>
</feature>
<evidence type="ECO:0000313" key="3">
    <source>
        <dbReference type="EMBL" id="KAA8827007.1"/>
    </source>
</evidence>
<evidence type="ECO:0000313" key="4">
    <source>
        <dbReference type="Proteomes" id="UP000410049"/>
    </source>
</evidence>
<dbReference type="Gene3D" id="1.10.530.10">
    <property type="match status" value="1"/>
</dbReference>
<reference evidence="3 4" key="1">
    <citation type="journal article" date="2019" name="Syst. Appl. Microbiol.">
        <title>Characterization of Bifidobacterium species in feaces of the Egyptian fruit bat: Description of B. vespertilionis sp. nov. and B. rousetti sp. nov.</title>
        <authorList>
            <person name="Modesto M."/>
            <person name="Satti M."/>
            <person name="Watanabe K."/>
            <person name="Puglisi E."/>
            <person name="Morelli L."/>
            <person name="Huang C.-H."/>
            <person name="Liou J.-S."/>
            <person name="Miyashita M."/>
            <person name="Tamura T."/>
            <person name="Saito S."/>
            <person name="Mori K."/>
            <person name="Huang L."/>
            <person name="Sciavilla P."/>
            <person name="Sandri C."/>
            <person name="Spiezio C."/>
            <person name="Vitali F."/>
            <person name="Cavalieri D."/>
            <person name="Perpetuini G."/>
            <person name="Tofalo R."/>
            <person name="Bonetti A."/>
            <person name="Arita M."/>
            <person name="Mattarelli P."/>
        </authorList>
    </citation>
    <scope>NUCLEOTIDE SEQUENCE [LARGE SCALE GENOMIC DNA]</scope>
    <source>
        <strain evidence="3 4">RST17</strain>
    </source>
</reference>
<name>A0A5M9ZHB1_9BIFI</name>
<dbReference type="Pfam" id="PF05257">
    <property type="entry name" value="CHAP"/>
    <property type="match status" value="1"/>
</dbReference>
<evidence type="ECO:0000259" key="2">
    <source>
        <dbReference type="Pfam" id="PF18013"/>
    </source>
</evidence>
<dbReference type="EMBL" id="RZUH01000009">
    <property type="protein sequence ID" value="KAA8827007.1"/>
    <property type="molecule type" value="Genomic_DNA"/>
</dbReference>
<dbReference type="InterPro" id="IPR007921">
    <property type="entry name" value="CHAP_dom"/>
</dbReference>
<gene>
    <name evidence="3" type="ORF">EMO91_10680</name>
</gene>
<dbReference type="InterPro" id="IPR041219">
    <property type="entry name" value="Phage_lysozyme2"/>
</dbReference>
<dbReference type="Pfam" id="PF18013">
    <property type="entry name" value="Phage_lysozyme2"/>
    <property type="match status" value="1"/>
</dbReference>
<sequence>MDMKWSDGRVQTQLLVDELAGQVVDPPAGTTESYRNVYDFINASSDVEEATAYFFQNFEGAGDASGPQRIAYAKEWLEIIRKNGGGTQTVVSASSSSSCGSSGDGNAVYGGLGDAPTNTRNFGWMCDTKLKICHDGDCGTELLNYNCAAYGYQCYWYWLARSYVVHGSVTNPMTATGGGLYDELQGLPEWTTSTAPRPGAGASFGRNGANHVVFVEKVEQDPSGWKIFISEGNYNTDGSGPWEGYNTRWLTKDQFYGEGGSGFFWMKQWKDMD</sequence>
<organism evidence="3 4">
    <name type="scientific">Bifidobacterium myosotis</name>
    <dbReference type="NCBI Taxonomy" id="1630166"/>
    <lineage>
        <taxon>Bacteria</taxon>
        <taxon>Bacillati</taxon>
        <taxon>Actinomycetota</taxon>
        <taxon>Actinomycetes</taxon>
        <taxon>Bifidobacteriales</taxon>
        <taxon>Bifidobacteriaceae</taxon>
        <taxon>Bifidobacterium</taxon>
    </lineage>
</organism>